<evidence type="ECO:0000256" key="1">
    <source>
        <dbReference type="ARBA" id="ARBA00009903"/>
    </source>
</evidence>
<comment type="similarity">
    <text evidence="1">Belongs to the protein kinase superfamily. AGC Ser/Thr protein kinase family.</text>
</comment>
<evidence type="ECO:0000256" key="4">
    <source>
        <dbReference type="ARBA" id="ARBA00022553"/>
    </source>
</evidence>
<dbReference type="FunFam" id="3.30.200.20:FF:000524">
    <property type="entry name" value="Non-specific serine/threonine protein kinase"/>
    <property type="match status" value="1"/>
</dbReference>
<proteinExistence type="inferred from homology"/>
<keyword evidence="4" id="KW-0597">Phosphoprotein</keyword>
<feature type="region of interest" description="Disordered" evidence="11">
    <location>
        <begin position="205"/>
        <end position="258"/>
    </location>
</feature>
<name>A0A9W8AWJ6_9FUNG</name>
<feature type="compositionally biased region" description="Low complexity" evidence="11">
    <location>
        <begin position="75"/>
        <end position="89"/>
    </location>
</feature>
<dbReference type="SUPFAM" id="SSF56112">
    <property type="entry name" value="Protein kinase-like (PK-like)"/>
    <property type="match status" value="1"/>
</dbReference>
<evidence type="ECO:0000256" key="11">
    <source>
        <dbReference type="SAM" id="MobiDB-lite"/>
    </source>
</evidence>
<dbReference type="AlphaFoldDB" id="A0A9W8AWJ6"/>
<dbReference type="SMART" id="SM00220">
    <property type="entry name" value="S_TKc"/>
    <property type="match status" value="1"/>
</dbReference>
<feature type="domain" description="Protein kinase" evidence="12">
    <location>
        <begin position="346"/>
        <end position="637"/>
    </location>
</feature>
<feature type="compositionally biased region" description="Polar residues" evidence="11">
    <location>
        <begin position="1"/>
        <end position="10"/>
    </location>
</feature>
<dbReference type="GO" id="GO:0004674">
    <property type="term" value="F:protein serine/threonine kinase activity"/>
    <property type="evidence" value="ECO:0007669"/>
    <property type="project" value="UniProtKB-KW"/>
</dbReference>
<comment type="caution">
    <text evidence="13">The sequence shown here is derived from an EMBL/GenBank/DDBJ whole genome shotgun (WGS) entry which is preliminary data.</text>
</comment>
<feature type="compositionally biased region" description="Polar residues" evidence="11">
    <location>
        <begin position="44"/>
        <end position="68"/>
    </location>
</feature>
<dbReference type="Proteomes" id="UP001150925">
    <property type="component" value="Unassembled WGS sequence"/>
</dbReference>
<dbReference type="InterPro" id="IPR000719">
    <property type="entry name" value="Prot_kinase_dom"/>
</dbReference>
<dbReference type="Gene3D" id="1.10.510.10">
    <property type="entry name" value="Transferase(Phosphotransferase) domain 1"/>
    <property type="match status" value="1"/>
</dbReference>
<protein>
    <recommendedName>
        <fullName evidence="2">non-specific serine/threonine protein kinase</fullName>
        <ecNumber evidence="2">2.7.11.1</ecNumber>
    </recommendedName>
</protein>
<keyword evidence="3 13" id="KW-0723">Serine/threonine-protein kinase</keyword>
<dbReference type="InterPro" id="IPR008271">
    <property type="entry name" value="Ser/Thr_kinase_AS"/>
</dbReference>
<comment type="catalytic activity">
    <reaction evidence="10">
        <text>L-seryl-[protein] + ATP = O-phospho-L-seryl-[protein] + ADP + H(+)</text>
        <dbReference type="Rhea" id="RHEA:17989"/>
        <dbReference type="Rhea" id="RHEA-COMP:9863"/>
        <dbReference type="Rhea" id="RHEA-COMP:11604"/>
        <dbReference type="ChEBI" id="CHEBI:15378"/>
        <dbReference type="ChEBI" id="CHEBI:29999"/>
        <dbReference type="ChEBI" id="CHEBI:30616"/>
        <dbReference type="ChEBI" id="CHEBI:83421"/>
        <dbReference type="ChEBI" id="CHEBI:456216"/>
        <dbReference type="EC" id="2.7.11.1"/>
    </reaction>
</comment>
<dbReference type="CDD" id="cd05574">
    <property type="entry name" value="STKc_phototropin_like"/>
    <property type="match status" value="1"/>
</dbReference>
<feature type="region of interest" description="Disordered" evidence="11">
    <location>
        <begin position="1"/>
        <end position="190"/>
    </location>
</feature>
<accession>A0A9W8AWJ6</accession>
<dbReference type="PROSITE" id="PS00108">
    <property type="entry name" value="PROTEIN_KINASE_ST"/>
    <property type="match status" value="1"/>
</dbReference>
<feature type="compositionally biased region" description="Polar residues" evidence="11">
    <location>
        <begin position="217"/>
        <end position="229"/>
    </location>
</feature>
<evidence type="ECO:0000256" key="8">
    <source>
        <dbReference type="ARBA" id="ARBA00022840"/>
    </source>
</evidence>
<dbReference type="EMBL" id="JANBPY010000183">
    <property type="protein sequence ID" value="KAJ1968441.1"/>
    <property type="molecule type" value="Genomic_DNA"/>
</dbReference>
<keyword evidence="6" id="KW-0547">Nucleotide-binding</keyword>
<evidence type="ECO:0000256" key="6">
    <source>
        <dbReference type="ARBA" id="ARBA00022741"/>
    </source>
</evidence>
<gene>
    <name evidence="13" type="primary">NRC2</name>
    <name evidence="13" type="ORF">IWQ62_001242</name>
</gene>
<dbReference type="PANTHER" id="PTHR45637">
    <property type="entry name" value="FLIPPASE KINASE 1-RELATED"/>
    <property type="match status" value="1"/>
</dbReference>
<dbReference type="EC" id="2.7.11.1" evidence="2"/>
<evidence type="ECO:0000259" key="12">
    <source>
        <dbReference type="PROSITE" id="PS50011"/>
    </source>
</evidence>
<keyword evidence="8" id="KW-0067">ATP-binding</keyword>
<evidence type="ECO:0000256" key="5">
    <source>
        <dbReference type="ARBA" id="ARBA00022679"/>
    </source>
</evidence>
<dbReference type="OrthoDB" id="432483at2759"/>
<evidence type="ECO:0000313" key="13">
    <source>
        <dbReference type="EMBL" id="KAJ1968441.1"/>
    </source>
</evidence>
<feature type="compositionally biased region" description="Polar residues" evidence="11">
    <location>
        <begin position="300"/>
        <end position="314"/>
    </location>
</feature>
<evidence type="ECO:0000256" key="7">
    <source>
        <dbReference type="ARBA" id="ARBA00022777"/>
    </source>
</evidence>
<dbReference type="InterPro" id="IPR011009">
    <property type="entry name" value="Kinase-like_dom_sf"/>
</dbReference>
<feature type="compositionally biased region" description="Low complexity" evidence="11">
    <location>
        <begin position="14"/>
        <end position="43"/>
    </location>
</feature>
<dbReference type="Pfam" id="PF00069">
    <property type="entry name" value="Pkinase"/>
    <property type="match status" value="1"/>
</dbReference>
<dbReference type="GO" id="GO:0005524">
    <property type="term" value="F:ATP binding"/>
    <property type="evidence" value="ECO:0007669"/>
    <property type="project" value="UniProtKB-KW"/>
</dbReference>
<reference evidence="13" key="1">
    <citation type="submission" date="2022-07" db="EMBL/GenBank/DDBJ databases">
        <title>Phylogenomic reconstructions and comparative analyses of Kickxellomycotina fungi.</title>
        <authorList>
            <person name="Reynolds N.K."/>
            <person name="Stajich J.E."/>
            <person name="Barry K."/>
            <person name="Grigoriev I.V."/>
            <person name="Crous P."/>
            <person name="Smith M.E."/>
        </authorList>
    </citation>
    <scope>NUCLEOTIDE SEQUENCE</scope>
    <source>
        <strain evidence="13">RSA 1196</strain>
    </source>
</reference>
<keyword evidence="7 13" id="KW-0418">Kinase</keyword>
<feature type="region of interest" description="Disordered" evidence="11">
    <location>
        <begin position="300"/>
        <end position="319"/>
    </location>
</feature>
<organism evidence="13 14">
    <name type="scientific">Dispira parvispora</name>
    <dbReference type="NCBI Taxonomy" id="1520584"/>
    <lineage>
        <taxon>Eukaryota</taxon>
        <taxon>Fungi</taxon>
        <taxon>Fungi incertae sedis</taxon>
        <taxon>Zoopagomycota</taxon>
        <taxon>Kickxellomycotina</taxon>
        <taxon>Dimargaritomycetes</taxon>
        <taxon>Dimargaritales</taxon>
        <taxon>Dimargaritaceae</taxon>
        <taxon>Dispira</taxon>
    </lineage>
</organism>
<evidence type="ECO:0000313" key="14">
    <source>
        <dbReference type="Proteomes" id="UP001150925"/>
    </source>
</evidence>
<dbReference type="PROSITE" id="PS50011">
    <property type="entry name" value="PROTEIN_KINASE_DOM"/>
    <property type="match status" value="1"/>
</dbReference>
<sequence>MPQLLMTNPHDQPPSSTTSGVSSSHASAPVTPPSASLAPPQLAVTTGSFSGLPSVSAYTTQSAQQHSYFSDPLHSPVSACPSQSNSSSSEGKAPATPPYGQFPSKLKSLFRLSGWGTKDQGEGYRSNPSTAPHVMAHTAPYPSVGDASHRQEFSHYHPTAPSPASSPSSTVTTNGSSRTPISYGFPSAPSPLKDSFSSSLISLSSSRINGHDGPTASGHNSPTVSTQRLPSLLGIGDLHSHSVMDPGQERSPPGQLRRTQSDQLLSKYLVSSPSSAGNPLCVDYSSQTVSHQASASLTYPMSTTRTCPPSTKAPQSPGFLLPPAMRRTYSAISCRVQKATVGPKSFTPIKLLGKGDVGKVYLVRRNDTQKLYAMKVLSKTEMIRRKKIKRVLTEQEILTTVNHPFIVTLYHSFQSKQRLYFCMEYCLGGEFFRVLQNRPGKCLPEDHARFYAAEVTCALEYLHLMGFVYRDLKPENILLHDSGHIMLTDFDLSKQSSPPAAPMIIYNSSGFVIRNEQPALDTRACIAHLRTNSFVGTEEYIAPEVINGCGHTSAVDWWTLGIFIFEMLFGFTPFKGSNRQSTFRHVLKNEVAFPFSPPAQTVTTQAKGIIRRLLCKNEKKRLGSRAGASDVKCHPFFRDIKWALLRHMKPPIIPDRSDLTRWLKQHDEQQQLRKMAEDDDAVASMVGSPTVANMDGRSNPGAALSLDMANEDAIPDPTPLDSHREFLGFNSLTIVHDDEEEYDSSVYSHADDEDTTVHSISMDQHQVIH</sequence>
<dbReference type="FunFam" id="1.10.510.10:FF:000121">
    <property type="entry name" value="Serine/threonine-protein kinase nrc-2"/>
    <property type="match status" value="1"/>
</dbReference>
<evidence type="ECO:0000256" key="2">
    <source>
        <dbReference type="ARBA" id="ARBA00012513"/>
    </source>
</evidence>
<feature type="compositionally biased region" description="Low complexity" evidence="11">
    <location>
        <begin position="158"/>
        <end position="173"/>
    </location>
</feature>
<evidence type="ECO:0000256" key="9">
    <source>
        <dbReference type="ARBA" id="ARBA00047899"/>
    </source>
</evidence>
<comment type="catalytic activity">
    <reaction evidence="9">
        <text>L-threonyl-[protein] + ATP = O-phospho-L-threonyl-[protein] + ADP + H(+)</text>
        <dbReference type="Rhea" id="RHEA:46608"/>
        <dbReference type="Rhea" id="RHEA-COMP:11060"/>
        <dbReference type="Rhea" id="RHEA-COMP:11605"/>
        <dbReference type="ChEBI" id="CHEBI:15378"/>
        <dbReference type="ChEBI" id="CHEBI:30013"/>
        <dbReference type="ChEBI" id="CHEBI:30616"/>
        <dbReference type="ChEBI" id="CHEBI:61977"/>
        <dbReference type="ChEBI" id="CHEBI:456216"/>
        <dbReference type="EC" id="2.7.11.1"/>
    </reaction>
</comment>
<evidence type="ECO:0000256" key="10">
    <source>
        <dbReference type="ARBA" id="ARBA00048679"/>
    </source>
</evidence>
<evidence type="ECO:0000256" key="3">
    <source>
        <dbReference type="ARBA" id="ARBA00022527"/>
    </source>
</evidence>
<keyword evidence="14" id="KW-1185">Reference proteome</keyword>
<dbReference type="Gene3D" id="3.30.200.20">
    <property type="entry name" value="Phosphorylase Kinase, domain 1"/>
    <property type="match status" value="1"/>
</dbReference>
<keyword evidence="5" id="KW-0808">Transferase</keyword>